<sequence length="144" mass="16641">NVVRRNLKKRKVETMGMVFMCSTETKSDCYHYRILGLPESKKSVVEKIYAGMRLFLYDVDLKLMYGIYKAAAPGGYNIVPKAFKSQFPSQVRFKVLKDCLPLAEEKFKDIIKDNYYTRTKFNCQLNSLQVRKLCSLFTAVGNVP</sequence>
<dbReference type="PROSITE" id="PS51222">
    <property type="entry name" value="DCD"/>
    <property type="match status" value="1"/>
</dbReference>
<name>S8C8Z1_9LAMI</name>
<feature type="non-terminal residue" evidence="2">
    <location>
        <position position="1"/>
    </location>
</feature>
<dbReference type="Proteomes" id="UP000015453">
    <property type="component" value="Unassembled WGS sequence"/>
</dbReference>
<gene>
    <name evidence="2" type="ORF">M569_11478</name>
</gene>
<reference evidence="2 3" key="1">
    <citation type="journal article" date="2013" name="BMC Genomics">
        <title>The miniature genome of a carnivorous plant Genlisea aurea contains a low number of genes and short non-coding sequences.</title>
        <authorList>
            <person name="Leushkin E.V."/>
            <person name="Sutormin R.A."/>
            <person name="Nabieva E.R."/>
            <person name="Penin A.A."/>
            <person name="Kondrashov A.S."/>
            <person name="Logacheva M.D."/>
        </authorList>
    </citation>
    <scope>NUCLEOTIDE SEQUENCE [LARGE SCALE GENOMIC DNA]</scope>
</reference>
<organism evidence="2 3">
    <name type="scientific">Genlisea aurea</name>
    <dbReference type="NCBI Taxonomy" id="192259"/>
    <lineage>
        <taxon>Eukaryota</taxon>
        <taxon>Viridiplantae</taxon>
        <taxon>Streptophyta</taxon>
        <taxon>Embryophyta</taxon>
        <taxon>Tracheophyta</taxon>
        <taxon>Spermatophyta</taxon>
        <taxon>Magnoliopsida</taxon>
        <taxon>eudicotyledons</taxon>
        <taxon>Gunneridae</taxon>
        <taxon>Pentapetalae</taxon>
        <taxon>asterids</taxon>
        <taxon>lamiids</taxon>
        <taxon>Lamiales</taxon>
        <taxon>Lentibulariaceae</taxon>
        <taxon>Genlisea</taxon>
    </lineage>
</organism>
<evidence type="ECO:0000259" key="1">
    <source>
        <dbReference type="PROSITE" id="PS51222"/>
    </source>
</evidence>
<evidence type="ECO:0000313" key="2">
    <source>
        <dbReference type="EMBL" id="EPS63310.1"/>
    </source>
</evidence>
<dbReference type="SMART" id="SM00767">
    <property type="entry name" value="DCD"/>
    <property type="match status" value="1"/>
</dbReference>
<keyword evidence="3" id="KW-1185">Reference proteome</keyword>
<accession>S8C8Z1</accession>
<dbReference type="Pfam" id="PF10539">
    <property type="entry name" value="Dev_Cell_Death"/>
    <property type="match status" value="1"/>
</dbReference>
<feature type="domain" description="DCD" evidence="1">
    <location>
        <begin position="12"/>
        <end position="139"/>
    </location>
</feature>
<feature type="non-terminal residue" evidence="2">
    <location>
        <position position="144"/>
    </location>
</feature>
<dbReference type="PANTHER" id="PTHR46444">
    <property type="entry name" value="DCD (DEVELOPMENT AND CELL DEATH) DOMAIN PROTEIN-RELATED"/>
    <property type="match status" value="1"/>
</dbReference>
<dbReference type="EMBL" id="AUSU01005570">
    <property type="protein sequence ID" value="EPS63310.1"/>
    <property type="molecule type" value="Genomic_DNA"/>
</dbReference>
<evidence type="ECO:0000313" key="3">
    <source>
        <dbReference type="Proteomes" id="UP000015453"/>
    </source>
</evidence>
<dbReference type="OrthoDB" id="1920894at2759"/>
<proteinExistence type="predicted"/>
<dbReference type="AlphaFoldDB" id="S8C8Z1"/>
<protein>
    <recommendedName>
        <fullName evidence="1">DCD domain-containing protein</fullName>
    </recommendedName>
</protein>
<comment type="caution">
    <text evidence="2">The sequence shown here is derived from an EMBL/GenBank/DDBJ whole genome shotgun (WGS) entry which is preliminary data.</text>
</comment>
<dbReference type="InterPro" id="IPR013989">
    <property type="entry name" value="Dev_and_cell_death_domain"/>
</dbReference>
<dbReference type="PANTHER" id="PTHR46444:SF11">
    <property type="entry name" value="DCD DOMAIN-CONTAINING PROTEIN"/>
    <property type="match status" value="1"/>
</dbReference>